<dbReference type="SUPFAM" id="SSF52009">
    <property type="entry name" value="Phosphohistidine domain"/>
    <property type="match status" value="1"/>
</dbReference>
<keyword evidence="3" id="KW-0067">ATP-binding</keyword>
<evidence type="ECO:0000313" key="5">
    <source>
        <dbReference type="EMBL" id="PIR74429.1"/>
    </source>
</evidence>
<comment type="similarity">
    <text evidence="1">Belongs to the PEP-utilizing enzyme family.</text>
</comment>
<dbReference type="AlphaFoldDB" id="A0A2H0TQL3"/>
<protein>
    <recommendedName>
        <fullName evidence="4">PEP-utilising enzyme mobile domain-containing protein</fullName>
    </recommendedName>
</protein>
<dbReference type="Gene3D" id="3.50.30.10">
    <property type="entry name" value="Phosphohistidine domain"/>
    <property type="match status" value="1"/>
</dbReference>
<evidence type="ECO:0000256" key="1">
    <source>
        <dbReference type="ARBA" id="ARBA00007837"/>
    </source>
</evidence>
<evidence type="ECO:0000259" key="4">
    <source>
        <dbReference type="Pfam" id="PF00391"/>
    </source>
</evidence>
<accession>A0A2H0TQL3</accession>
<dbReference type="GO" id="GO:0008986">
    <property type="term" value="F:pyruvate, water dikinase activity"/>
    <property type="evidence" value="ECO:0007669"/>
    <property type="project" value="InterPro"/>
</dbReference>
<dbReference type="GO" id="GO:0005524">
    <property type="term" value="F:ATP binding"/>
    <property type="evidence" value="ECO:0007669"/>
    <property type="project" value="UniProtKB-KW"/>
</dbReference>
<evidence type="ECO:0000313" key="6">
    <source>
        <dbReference type="Proteomes" id="UP000230154"/>
    </source>
</evidence>
<dbReference type="PANTHER" id="PTHR43030">
    <property type="entry name" value="PHOSPHOENOLPYRUVATE SYNTHASE"/>
    <property type="match status" value="1"/>
</dbReference>
<comment type="caution">
    <text evidence="5">The sequence shown here is derived from an EMBL/GenBank/DDBJ whole genome shotgun (WGS) entry which is preliminary data.</text>
</comment>
<evidence type="ECO:0000256" key="3">
    <source>
        <dbReference type="ARBA" id="ARBA00022840"/>
    </source>
</evidence>
<dbReference type="PROSITE" id="PS00370">
    <property type="entry name" value="PEP_ENZYMES_PHOS_SITE"/>
    <property type="match status" value="1"/>
</dbReference>
<dbReference type="Proteomes" id="UP000230154">
    <property type="component" value="Unassembled WGS sequence"/>
</dbReference>
<evidence type="ECO:0000256" key="2">
    <source>
        <dbReference type="ARBA" id="ARBA00022741"/>
    </source>
</evidence>
<sequence length="460" mass="52623">MKQKWTRLWARTYAPFIAQSYLRAFTLGSPFNIVTDKLYVPEGRLQAVYFLRDQFEELLKIFTADVLAQDRKTYAAGYERALDNHLQWALKVTAQDWKEKTDSELIDFVNVFSDKLADFGQLQFLAFLALEGPTKMVEQRIEKEYSGAQAILQSISTPYRQTKLTQARLELLHMVVDGHVSDEDLLVYIHKYAWLPMYEFVDTPLTIDEVKHEMEHIEDARGERAAIEQAQGDQLRVYDQFLSSIEDPSFRDLVEVTHMFAYLKETRDGYRRPYYFAFRPFWHEMASRTKLTARQLNYLIDRELVELLETKDHQKWTDVANSRQKMFSFVMKGGHVDVYDRDISDEFGLPKPKEGNVIVGKGASAGSAIGPVSIVYHRGEFSRFKEGDVLVTTMTHPEFLTVMKKACAIVTDEGGITCHAAIIARELGKPCIIGAGNATSLLKDGDLVEVDGESGIVRKI</sequence>
<name>A0A2H0TQL3_9BACT</name>
<organism evidence="5 6">
    <name type="scientific">Candidatus Magasanikbacteria bacterium CG10_big_fil_rev_8_21_14_0_10_47_10</name>
    <dbReference type="NCBI Taxonomy" id="1974652"/>
    <lineage>
        <taxon>Bacteria</taxon>
        <taxon>Candidatus Magasanikiibacteriota</taxon>
    </lineage>
</organism>
<dbReference type="InterPro" id="IPR008279">
    <property type="entry name" value="PEP-util_enz_mobile_dom"/>
</dbReference>
<reference evidence="6" key="1">
    <citation type="submission" date="2017-09" db="EMBL/GenBank/DDBJ databases">
        <title>Depth-based differentiation of microbial function through sediment-hosted aquifers and enrichment of novel symbionts in the deep terrestrial subsurface.</title>
        <authorList>
            <person name="Probst A.J."/>
            <person name="Ladd B."/>
            <person name="Jarett J.K."/>
            <person name="Geller-Mcgrath D.E."/>
            <person name="Sieber C.M.K."/>
            <person name="Emerson J.B."/>
            <person name="Anantharaman K."/>
            <person name="Thomas B.C."/>
            <person name="Malmstrom R."/>
            <person name="Stieglmeier M."/>
            <person name="Klingl A."/>
            <person name="Woyke T."/>
            <person name="Ryan C.M."/>
            <person name="Banfield J.F."/>
        </authorList>
    </citation>
    <scope>NUCLEOTIDE SEQUENCE [LARGE SCALE GENOMIC DNA]</scope>
</reference>
<dbReference type="InterPro" id="IPR006319">
    <property type="entry name" value="PEP_synth"/>
</dbReference>
<feature type="domain" description="PEP-utilising enzyme mobile" evidence="4">
    <location>
        <begin position="384"/>
        <end position="455"/>
    </location>
</feature>
<dbReference type="InterPro" id="IPR036637">
    <property type="entry name" value="Phosphohistidine_dom_sf"/>
</dbReference>
<dbReference type="Pfam" id="PF00391">
    <property type="entry name" value="PEP-utilizers"/>
    <property type="match status" value="1"/>
</dbReference>
<dbReference type="EMBL" id="PFCB01000021">
    <property type="protein sequence ID" value="PIR74429.1"/>
    <property type="molecule type" value="Genomic_DNA"/>
</dbReference>
<proteinExistence type="inferred from homology"/>
<gene>
    <name evidence="5" type="ORF">COU35_02485</name>
</gene>
<dbReference type="PANTHER" id="PTHR43030:SF1">
    <property type="entry name" value="PHOSPHOENOLPYRUVATE SYNTHASE"/>
    <property type="match status" value="1"/>
</dbReference>
<dbReference type="InterPro" id="IPR018274">
    <property type="entry name" value="PEP_util_AS"/>
</dbReference>
<keyword evidence="2" id="KW-0547">Nucleotide-binding</keyword>